<dbReference type="PANTHER" id="PTHR24305:SF166">
    <property type="entry name" value="CYTOCHROME P450 12A4, MITOCHONDRIAL-RELATED"/>
    <property type="match status" value="1"/>
</dbReference>
<evidence type="ECO:0000313" key="3">
    <source>
        <dbReference type="EMBL" id="CAG8959842.1"/>
    </source>
</evidence>
<dbReference type="SUPFAM" id="SSF48264">
    <property type="entry name" value="Cytochrome P450"/>
    <property type="match status" value="1"/>
</dbReference>
<dbReference type="Gene3D" id="1.10.630.10">
    <property type="entry name" value="Cytochrome P450"/>
    <property type="match status" value="1"/>
</dbReference>
<dbReference type="EMBL" id="CAJVRL010000092">
    <property type="protein sequence ID" value="CAG8959842.1"/>
    <property type="molecule type" value="Genomic_DNA"/>
</dbReference>
<dbReference type="GO" id="GO:0004497">
    <property type="term" value="F:monooxygenase activity"/>
    <property type="evidence" value="ECO:0007669"/>
    <property type="project" value="InterPro"/>
</dbReference>
<dbReference type="InterPro" id="IPR001128">
    <property type="entry name" value="Cyt_P450"/>
</dbReference>
<comment type="similarity">
    <text evidence="1">Belongs to the cytochrome P450 family.</text>
</comment>
<dbReference type="GO" id="GO:0020037">
    <property type="term" value="F:heme binding"/>
    <property type="evidence" value="ECO:0007669"/>
    <property type="project" value="InterPro"/>
</dbReference>
<feature type="transmembrane region" description="Helical" evidence="2">
    <location>
        <begin position="20"/>
        <end position="42"/>
    </location>
</feature>
<dbReference type="PRINTS" id="PR00463">
    <property type="entry name" value="EP450I"/>
</dbReference>
<accession>A0A9N9PZL5</accession>
<proteinExistence type="inferred from homology"/>
<protein>
    <recommendedName>
        <fullName evidence="5">Cytochrome P450</fullName>
    </recommendedName>
</protein>
<dbReference type="AlphaFoldDB" id="A0A9N9PZL5"/>
<dbReference type="OrthoDB" id="3945418at2759"/>
<keyword evidence="2" id="KW-0472">Membrane</keyword>
<keyword evidence="4" id="KW-1185">Reference proteome</keyword>
<keyword evidence="2" id="KW-1133">Transmembrane helix</keyword>
<dbReference type="InterPro" id="IPR002401">
    <property type="entry name" value="Cyt_P450_E_grp-I"/>
</dbReference>
<organism evidence="3 4">
    <name type="scientific">Hymenoscyphus fraxineus</name>
    <dbReference type="NCBI Taxonomy" id="746836"/>
    <lineage>
        <taxon>Eukaryota</taxon>
        <taxon>Fungi</taxon>
        <taxon>Dikarya</taxon>
        <taxon>Ascomycota</taxon>
        <taxon>Pezizomycotina</taxon>
        <taxon>Leotiomycetes</taxon>
        <taxon>Helotiales</taxon>
        <taxon>Helotiaceae</taxon>
        <taxon>Hymenoscyphus</taxon>
    </lineage>
</organism>
<evidence type="ECO:0008006" key="5">
    <source>
        <dbReference type="Google" id="ProtNLM"/>
    </source>
</evidence>
<dbReference type="PANTHER" id="PTHR24305">
    <property type="entry name" value="CYTOCHROME P450"/>
    <property type="match status" value="1"/>
</dbReference>
<dbReference type="Proteomes" id="UP000696280">
    <property type="component" value="Unassembled WGS sequence"/>
</dbReference>
<gene>
    <name evidence="3" type="ORF">HYFRA_00001751</name>
</gene>
<reference evidence="3" key="1">
    <citation type="submission" date="2021-07" db="EMBL/GenBank/DDBJ databases">
        <authorList>
            <person name="Durling M."/>
        </authorList>
    </citation>
    <scope>NUCLEOTIDE SEQUENCE</scope>
</reference>
<dbReference type="GO" id="GO:0005506">
    <property type="term" value="F:iron ion binding"/>
    <property type="evidence" value="ECO:0007669"/>
    <property type="project" value="InterPro"/>
</dbReference>
<dbReference type="CDD" id="cd11062">
    <property type="entry name" value="CYP58-like"/>
    <property type="match status" value="1"/>
</dbReference>
<evidence type="ECO:0000313" key="4">
    <source>
        <dbReference type="Proteomes" id="UP000696280"/>
    </source>
</evidence>
<dbReference type="Pfam" id="PF00067">
    <property type="entry name" value="p450"/>
    <property type="match status" value="1"/>
</dbReference>
<evidence type="ECO:0000256" key="1">
    <source>
        <dbReference type="ARBA" id="ARBA00010617"/>
    </source>
</evidence>
<sequence>MLALPKHDHILATLLQQDINVYYVSLAAFAFTIFYGFALGIYRLYFHPLAKYPGPRLAALTGWTEAYYELFHGDGGQFIFVYAKWHEKYGPIIRINPDELHISDSYFYETLYSSTTPHERLKSHETRFGASMALASTADQHLHRKRRTALNPFFSRRKIVEHSIDLQARMNRITERLQNEFMGVSRVLNLNEMWGCFTTDSIVEYCLETKYDFIETPDFRASFTKSMFELFEPVHYLTQFPIIRIVADLLPESVLCWLQPGMNTVLRFNESKELGDKEKQPSTAVFRGILDSKLPPEELSPDRLQHEIQSVIGAGIETTMRALSVVCCHVLANPPILQRLQEELDREMPDASEIAHYDKLSQLPFLSACIEEGLRLSYGVAQRLPRVITGSALPYKDSVIPVGAIVSMDSFSVAHDEEIFPQSYNYQPERWLNNPVAPDGKKLTR</sequence>
<dbReference type="InterPro" id="IPR036396">
    <property type="entry name" value="Cyt_P450_sf"/>
</dbReference>
<dbReference type="GO" id="GO:0016705">
    <property type="term" value="F:oxidoreductase activity, acting on paired donors, with incorporation or reduction of molecular oxygen"/>
    <property type="evidence" value="ECO:0007669"/>
    <property type="project" value="InterPro"/>
</dbReference>
<dbReference type="InterPro" id="IPR050121">
    <property type="entry name" value="Cytochrome_P450_monoxygenase"/>
</dbReference>
<keyword evidence="2" id="KW-0812">Transmembrane</keyword>
<evidence type="ECO:0000256" key="2">
    <source>
        <dbReference type="SAM" id="Phobius"/>
    </source>
</evidence>
<name>A0A9N9PZL5_9HELO</name>
<comment type="caution">
    <text evidence="3">The sequence shown here is derived from an EMBL/GenBank/DDBJ whole genome shotgun (WGS) entry which is preliminary data.</text>
</comment>